<keyword evidence="5" id="KW-1133">Transmembrane helix</keyword>
<dbReference type="RefSeq" id="WP_162205822.1">
    <property type="nucleotide sequence ID" value="NZ_VIRB01000108.1"/>
</dbReference>
<protein>
    <submittedName>
        <fullName evidence="8">Methyl-accepting chemotaxis protein</fullName>
    </submittedName>
</protein>
<dbReference type="PROSITE" id="PS50885">
    <property type="entry name" value="HAMP"/>
    <property type="match status" value="1"/>
</dbReference>
<dbReference type="InterPro" id="IPR003660">
    <property type="entry name" value="HAMP_dom"/>
</dbReference>
<dbReference type="EMBL" id="VIRB01000108">
    <property type="protein sequence ID" value="NDO70517.1"/>
    <property type="molecule type" value="Genomic_DNA"/>
</dbReference>
<gene>
    <name evidence="8" type="ORF">FMM80_18445</name>
</gene>
<dbReference type="Gene3D" id="6.10.340.10">
    <property type="match status" value="1"/>
</dbReference>
<dbReference type="InterPro" id="IPR004089">
    <property type="entry name" value="MCPsignal_dom"/>
</dbReference>
<evidence type="ECO:0000259" key="7">
    <source>
        <dbReference type="PROSITE" id="PS50885"/>
    </source>
</evidence>
<dbReference type="SMART" id="SM00304">
    <property type="entry name" value="HAMP"/>
    <property type="match status" value="1"/>
</dbReference>
<dbReference type="GO" id="GO:0005886">
    <property type="term" value="C:plasma membrane"/>
    <property type="evidence" value="ECO:0007669"/>
    <property type="project" value="TreeGrafter"/>
</dbReference>
<dbReference type="GO" id="GO:0004888">
    <property type="term" value="F:transmembrane signaling receptor activity"/>
    <property type="evidence" value="ECO:0007669"/>
    <property type="project" value="InterPro"/>
</dbReference>
<proteinExistence type="inferred from homology"/>
<feature type="transmembrane region" description="Helical" evidence="5">
    <location>
        <begin position="12"/>
        <end position="32"/>
    </location>
</feature>
<dbReference type="InterPro" id="IPR004090">
    <property type="entry name" value="Chemotax_Me-accpt_rcpt"/>
</dbReference>
<dbReference type="Pfam" id="PF00672">
    <property type="entry name" value="HAMP"/>
    <property type="match status" value="1"/>
</dbReference>
<feature type="coiled-coil region" evidence="4">
    <location>
        <begin position="300"/>
        <end position="397"/>
    </location>
</feature>
<comment type="similarity">
    <text evidence="2">Belongs to the methyl-accepting chemotaxis (MCP) protein family.</text>
</comment>
<feature type="domain" description="Methyl-accepting transducer" evidence="6">
    <location>
        <begin position="313"/>
        <end position="542"/>
    </location>
</feature>
<evidence type="ECO:0000256" key="2">
    <source>
        <dbReference type="ARBA" id="ARBA00029447"/>
    </source>
</evidence>
<dbReference type="GO" id="GO:0007165">
    <property type="term" value="P:signal transduction"/>
    <property type="evidence" value="ECO:0007669"/>
    <property type="project" value="UniProtKB-KW"/>
</dbReference>
<dbReference type="InterPro" id="IPR051310">
    <property type="entry name" value="MCP_chemotaxis"/>
</dbReference>
<dbReference type="CDD" id="cd11386">
    <property type="entry name" value="MCP_signal"/>
    <property type="match status" value="1"/>
</dbReference>
<evidence type="ECO:0000313" key="8">
    <source>
        <dbReference type="EMBL" id="NDO70517.1"/>
    </source>
</evidence>
<keyword evidence="4" id="KW-0175">Coiled coil</keyword>
<feature type="domain" description="HAMP" evidence="7">
    <location>
        <begin position="210"/>
        <end position="263"/>
    </location>
</feature>
<evidence type="ECO:0000313" key="9">
    <source>
        <dbReference type="Proteomes" id="UP000474104"/>
    </source>
</evidence>
<sequence>MKKSMNQSTLTMILNGGSIFALVVLIILLFVYGSVSDQLDQANEDRFNLTYNANRFMNGSSYLTNEVRAFASTGEKEHYDNYWNEINTLKNRDQGVEAMQEIGITEQEQAMIDEMSALSNELVPLEEEAMNQVQDGNLEDALDYVYGAEYSTAIGKINSLKEQFLSALDERTGNAVSGLGKKEAFIRLFMILAMLLVGVFQITNQTVTRKRVLKPVIAVRDQMREISCGNLSAEFTLEPDTSEIGMLVQSIHETKQELKKYINDIDAKLAQMAQGNMDVVIGDDYRGEFQPIQKAMRQILEALNSALSQINQSAERVTSESEQVADGAQILSRGDMDQASAVEELTANIQELSGQVDNSSADADHARKSSMDAARQLELCNAKMEELTRAMEDISKSSSEIGGIIKTIEDISFQTNILALNAAVEAARAGETGKGFAVVADEVQSLANKSSEAAQNITSLIEESIKLVKEGTALSADTTEALSAGVSGARRSTELVERIAESAVQQVEALRQLTQGMEQISNVVQTNAATAEKSASSASELLEQAHDLKASVQKFRLRRY</sequence>
<name>A0A9X5C9R1_9FIRM</name>
<organism evidence="8 9">
    <name type="scientific">Schaedlerella arabinosiphila</name>
    <dbReference type="NCBI Taxonomy" id="2044587"/>
    <lineage>
        <taxon>Bacteria</taxon>
        <taxon>Bacillati</taxon>
        <taxon>Bacillota</taxon>
        <taxon>Clostridia</taxon>
        <taxon>Lachnospirales</taxon>
        <taxon>Lachnospiraceae</taxon>
        <taxon>Schaedlerella</taxon>
    </lineage>
</organism>
<keyword evidence="3" id="KW-0807">Transducer</keyword>
<dbReference type="Pfam" id="PF00015">
    <property type="entry name" value="MCPsignal"/>
    <property type="match status" value="1"/>
</dbReference>
<reference evidence="8 9" key="1">
    <citation type="submission" date="2019-07" db="EMBL/GenBank/DDBJ databases">
        <title>Draft genome sequences of 15 bacterial species constituting the stable defined intestinal microbiota of the GM15 gnotobiotic mouse model.</title>
        <authorList>
            <person name="Elie C."/>
            <person name="Mathieu A."/>
            <person name="Saliou A."/>
            <person name="Darnaud M."/>
            <person name="Leulier F."/>
            <person name="Tamellini A."/>
        </authorList>
    </citation>
    <scope>NUCLEOTIDE SEQUENCE [LARGE SCALE GENOMIC DNA]</scope>
    <source>
        <strain evidence="9">ASF 502</strain>
    </source>
</reference>
<dbReference type="GO" id="GO:0006935">
    <property type="term" value="P:chemotaxis"/>
    <property type="evidence" value="ECO:0007669"/>
    <property type="project" value="UniProtKB-KW"/>
</dbReference>
<dbReference type="SUPFAM" id="SSF58104">
    <property type="entry name" value="Methyl-accepting chemotaxis protein (MCP) signaling domain"/>
    <property type="match status" value="1"/>
</dbReference>
<evidence type="ECO:0000256" key="1">
    <source>
        <dbReference type="ARBA" id="ARBA00022500"/>
    </source>
</evidence>
<keyword evidence="1" id="KW-0145">Chemotaxis</keyword>
<dbReference type="SMART" id="SM00283">
    <property type="entry name" value="MA"/>
    <property type="match status" value="1"/>
</dbReference>
<dbReference type="AlphaFoldDB" id="A0A9X5C9R1"/>
<accession>A0A9X5C9R1</accession>
<feature type="transmembrane region" description="Helical" evidence="5">
    <location>
        <begin position="184"/>
        <end position="203"/>
    </location>
</feature>
<evidence type="ECO:0000256" key="5">
    <source>
        <dbReference type="SAM" id="Phobius"/>
    </source>
</evidence>
<keyword evidence="5" id="KW-0812">Transmembrane</keyword>
<dbReference type="Gene3D" id="1.10.287.950">
    <property type="entry name" value="Methyl-accepting chemotaxis protein"/>
    <property type="match status" value="1"/>
</dbReference>
<comment type="caution">
    <text evidence="8">The sequence shown here is derived from an EMBL/GenBank/DDBJ whole genome shotgun (WGS) entry which is preliminary data.</text>
</comment>
<dbReference type="PANTHER" id="PTHR43531">
    <property type="entry name" value="PROTEIN ICFG"/>
    <property type="match status" value="1"/>
</dbReference>
<dbReference type="PANTHER" id="PTHR43531:SF11">
    <property type="entry name" value="METHYL-ACCEPTING CHEMOTAXIS PROTEIN 3"/>
    <property type="match status" value="1"/>
</dbReference>
<dbReference type="PROSITE" id="PS50111">
    <property type="entry name" value="CHEMOTAXIS_TRANSDUC_2"/>
    <property type="match status" value="1"/>
</dbReference>
<evidence type="ECO:0000256" key="3">
    <source>
        <dbReference type="PROSITE-ProRule" id="PRU00284"/>
    </source>
</evidence>
<dbReference type="PRINTS" id="PR00260">
    <property type="entry name" value="CHEMTRNSDUCR"/>
</dbReference>
<evidence type="ECO:0000256" key="4">
    <source>
        <dbReference type="SAM" id="Coils"/>
    </source>
</evidence>
<keyword evidence="5" id="KW-0472">Membrane</keyword>
<dbReference type="Proteomes" id="UP000474104">
    <property type="component" value="Unassembled WGS sequence"/>
</dbReference>
<dbReference type="SUPFAM" id="SSF158472">
    <property type="entry name" value="HAMP domain-like"/>
    <property type="match status" value="1"/>
</dbReference>
<evidence type="ECO:0000259" key="6">
    <source>
        <dbReference type="PROSITE" id="PS50111"/>
    </source>
</evidence>